<dbReference type="InterPro" id="IPR017900">
    <property type="entry name" value="4Fe4S_Fe_S_CS"/>
</dbReference>
<dbReference type="Pfam" id="PF12838">
    <property type="entry name" value="Fer4_7"/>
    <property type="match status" value="1"/>
</dbReference>
<dbReference type="InterPro" id="IPR050157">
    <property type="entry name" value="PSI_iron-sulfur_center"/>
</dbReference>
<dbReference type="InterPro" id="IPR017896">
    <property type="entry name" value="4Fe4S_Fe-S-bd"/>
</dbReference>
<accession>A0A974XCW7</accession>
<keyword evidence="6" id="KW-0411">Iron-sulfur</keyword>
<dbReference type="PROSITE" id="PS00198">
    <property type="entry name" value="4FE4S_FER_1"/>
    <property type="match status" value="2"/>
</dbReference>
<reference evidence="8" key="1">
    <citation type="submission" date="2021-03" db="EMBL/GenBank/DDBJ databases">
        <title>Alkalibacter marinus sp. nov., isolated from tidal flat sediment.</title>
        <authorList>
            <person name="Namirimu T."/>
            <person name="Yang J.-A."/>
            <person name="Yang S.-H."/>
            <person name="Kim Y.-J."/>
            <person name="Kwon K.K."/>
        </authorList>
    </citation>
    <scope>NUCLEOTIDE SEQUENCE</scope>
    <source>
        <strain evidence="8">ES005</strain>
    </source>
</reference>
<evidence type="ECO:0000256" key="2">
    <source>
        <dbReference type="ARBA" id="ARBA00013529"/>
    </source>
</evidence>
<evidence type="ECO:0000256" key="3">
    <source>
        <dbReference type="ARBA" id="ARBA00022485"/>
    </source>
</evidence>
<dbReference type="SUPFAM" id="SSF54862">
    <property type="entry name" value="4Fe-4S ferredoxins"/>
    <property type="match status" value="1"/>
</dbReference>
<sequence>MKEKVVLLKNQGYNVDRIEEKLREGFDLLGGDAYVRQLIPTGAKVLLKPNLLSVEDMDSPVVTNHVFFESVIRVLKDYTDQLTFGDSPGFGTSQRAAQKAGLMEVAKRYGVAFDDFTDKVTVQLHDSLLVKNWEVARVSYESDVLISLPKLKTHGMMYFTGAVKNQFGCVPGTQKALWHARMNNSRNFAKMLLDLNQVVQTKFAIMDAIVAMEGNGPKSGTPRAMDAILMGPSITAVDSVALQLIGYADPTEVPQYDVVRETGWGPVLPQDIQVVGEDLETMKVDDFQKIRGTKEIFGNLDSLKLVKNFIAPYPKLTWEKCISCNRCEEVCPERPKVITMTEKQGKMVPVFDRKTCIRCFCCQELCPVGALEVGETLLGKLLYR</sequence>
<organism evidence="8 9">
    <name type="scientific">Alkalibacter rhizosphaerae</name>
    <dbReference type="NCBI Taxonomy" id="2815577"/>
    <lineage>
        <taxon>Bacteria</taxon>
        <taxon>Bacillati</taxon>
        <taxon>Bacillota</taxon>
        <taxon>Clostridia</taxon>
        <taxon>Eubacteriales</taxon>
        <taxon>Eubacteriaceae</taxon>
        <taxon>Alkalibacter</taxon>
    </lineage>
</organism>
<evidence type="ECO:0000256" key="4">
    <source>
        <dbReference type="ARBA" id="ARBA00022723"/>
    </source>
</evidence>
<proteinExistence type="predicted"/>
<dbReference type="GO" id="GO:0046872">
    <property type="term" value="F:metal ion binding"/>
    <property type="evidence" value="ECO:0007669"/>
    <property type="project" value="UniProtKB-KW"/>
</dbReference>
<dbReference type="Proteomes" id="UP000663499">
    <property type="component" value="Chromosome"/>
</dbReference>
<dbReference type="EMBL" id="CP071444">
    <property type="protein sequence ID" value="QSX07517.1"/>
    <property type="molecule type" value="Genomic_DNA"/>
</dbReference>
<dbReference type="Pfam" id="PF04015">
    <property type="entry name" value="DUF362"/>
    <property type="match status" value="1"/>
</dbReference>
<keyword evidence="3" id="KW-0004">4Fe-4S</keyword>
<dbReference type="InterPro" id="IPR007160">
    <property type="entry name" value="DUF362"/>
</dbReference>
<keyword evidence="4" id="KW-0479">Metal-binding</keyword>
<feature type="domain" description="4Fe-4S ferredoxin-type" evidence="7">
    <location>
        <begin position="347"/>
        <end position="376"/>
    </location>
</feature>
<dbReference type="AlphaFoldDB" id="A0A974XCW7"/>
<name>A0A974XCW7_9FIRM</name>
<gene>
    <name evidence="8" type="ORF">J0B03_06645</name>
</gene>
<dbReference type="Gene3D" id="3.30.70.20">
    <property type="match status" value="1"/>
</dbReference>
<dbReference type="PANTHER" id="PTHR24960:SF76">
    <property type="entry name" value="4FE-4S FERREDOXIN-TYPE DOMAIN-CONTAINING PROTEIN"/>
    <property type="match status" value="1"/>
</dbReference>
<dbReference type="PANTHER" id="PTHR24960">
    <property type="entry name" value="PHOTOSYSTEM I IRON-SULFUR CENTER-RELATED"/>
    <property type="match status" value="1"/>
</dbReference>
<dbReference type="KEGG" id="alka:J0B03_06645"/>
<dbReference type="RefSeq" id="WP_207298859.1">
    <property type="nucleotide sequence ID" value="NZ_CP071444.1"/>
</dbReference>
<evidence type="ECO:0000256" key="5">
    <source>
        <dbReference type="ARBA" id="ARBA00023004"/>
    </source>
</evidence>
<feature type="domain" description="4Fe-4S ferredoxin-type" evidence="7">
    <location>
        <begin position="312"/>
        <end position="343"/>
    </location>
</feature>
<dbReference type="GO" id="GO:0051539">
    <property type="term" value="F:4 iron, 4 sulfur cluster binding"/>
    <property type="evidence" value="ECO:0007669"/>
    <property type="project" value="UniProtKB-KW"/>
</dbReference>
<comment type="function">
    <text evidence="1">Ferredoxins are iron-sulfur proteins that transfer electrons in a wide variety of metabolic reactions.</text>
</comment>
<dbReference type="PROSITE" id="PS51379">
    <property type="entry name" value="4FE4S_FER_2"/>
    <property type="match status" value="2"/>
</dbReference>
<keyword evidence="9" id="KW-1185">Reference proteome</keyword>
<keyword evidence="5" id="KW-0408">Iron</keyword>
<evidence type="ECO:0000256" key="6">
    <source>
        <dbReference type="ARBA" id="ARBA00023014"/>
    </source>
</evidence>
<evidence type="ECO:0000256" key="1">
    <source>
        <dbReference type="ARBA" id="ARBA00003532"/>
    </source>
</evidence>
<protein>
    <recommendedName>
        <fullName evidence="2">Ferredoxin</fullName>
    </recommendedName>
</protein>
<evidence type="ECO:0000259" key="7">
    <source>
        <dbReference type="PROSITE" id="PS51379"/>
    </source>
</evidence>
<evidence type="ECO:0000313" key="8">
    <source>
        <dbReference type="EMBL" id="QSX07517.1"/>
    </source>
</evidence>
<evidence type="ECO:0000313" key="9">
    <source>
        <dbReference type="Proteomes" id="UP000663499"/>
    </source>
</evidence>